<evidence type="ECO:0000256" key="1">
    <source>
        <dbReference type="ARBA" id="ARBA00022737"/>
    </source>
</evidence>
<dbReference type="InterPro" id="IPR050498">
    <property type="entry name" value="Ycf3"/>
</dbReference>
<protein>
    <submittedName>
        <fullName evidence="5">Uncharacterized protein</fullName>
    </submittedName>
</protein>
<gene>
    <name evidence="5" type="ORF">CAUJ_LOCUS2300</name>
</gene>
<dbReference type="Proteomes" id="UP000835052">
    <property type="component" value="Unassembled WGS sequence"/>
</dbReference>
<feature type="compositionally biased region" description="Basic and acidic residues" evidence="4">
    <location>
        <begin position="413"/>
        <end position="440"/>
    </location>
</feature>
<feature type="repeat" description="TPR" evidence="3">
    <location>
        <begin position="300"/>
        <end position="333"/>
    </location>
</feature>
<dbReference type="PROSITE" id="PS50293">
    <property type="entry name" value="TPR_REGION"/>
    <property type="match status" value="1"/>
</dbReference>
<feature type="compositionally biased region" description="Basic and acidic residues" evidence="4">
    <location>
        <begin position="34"/>
        <end position="46"/>
    </location>
</feature>
<sequence>MGRKSRTSKSTDDEENVRRRSRSERSDRRRRSDRSRSRSKSSEKKSTWRLTEMARSLFASSSSSKIPEAEGSSQDIQTVDPEDNVYVPFTPFPPFETFVDVDRESARRKFEEESRVGDVLYVKVLRCDVAGAYVKPLCYAKRLKRDLEWLRLELPILQASMDRRVKIDDIIRVGVLSTNPPKYAFAQGAASVAENELPEFFREARKLEDTKFREFANERPDRCNPYLASQLGVSEISLHSFLFSPHTEDISEPASSIRKKQDNLMAENDVNRGISEMKSGNSKAALVLFDDVISKFPEFVDAYVSRGALHWNMGDYWRAERDLKKAIEMQPDHPNAKTYLIETLISYAKTFEVKEDWEEAKAKYESVLRHREDRRARSGLKTVSEKIERRKRNRSPSAEIVGEMSAKDRKKIRAEDREKRRSAQERERELAEREKERAERNRRIGEFEKFFAGLRK</sequence>
<dbReference type="InterPro" id="IPR019734">
    <property type="entry name" value="TPR_rpt"/>
</dbReference>
<dbReference type="PROSITE" id="PS50005">
    <property type="entry name" value="TPR"/>
    <property type="match status" value="1"/>
</dbReference>
<organism evidence="5 6">
    <name type="scientific">Caenorhabditis auriculariae</name>
    <dbReference type="NCBI Taxonomy" id="2777116"/>
    <lineage>
        <taxon>Eukaryota</taxon>
        <taxon>Metazoa</taxon>
        <taxon>Ecdysozoa</taxon>
        <taxon>Nematoda</taxon>
        <taxon>Chromadorea</taxon>
        <taxon>Rhabditida</taxon>
        <taxon>Rhabditina</taxon>
        <taxon>Rhabditomorpha</taxon>
        <taxon>Rhabditoidea</taxon>
        <taxon>Rhabditidae</taxon>
        <taxon>Peloderinae</taxon>
        <taxon>Caenorhabditis</taxon>
    </lineage>
</organism>
<dbReference type="EMBL" id="CAJGYM010000004">
    <property type="protein sequence ID" value="CAD6186381.1"/>
    <property type="molecule type" value="Genomic_DNA"/>
</dbReference>
<dbReference type="AlphaFoldDB" id="A0A8S1GTZ1"/>
<name>A0A8S1GTZ1_9PELO</name>
<dbReference type="PANTHER" id="PTHR44858:SF1">
    <property type="entry name" value="UDP-N-ACETYLGLUCOSAMINE--PEPTIDE N-ACETYLGLUCOSAMINYLTRANSFERASE SPINDLY-RELATED"/>
    <property type="match status" value="1"/>
</dbReference>
<evidence type="ECO:0000313" key="5">
    <source>
        <dbReference type="EMBL" id="CAD6186381.1"/>
    </source>
</evidence>
<keyword evidence="1" id="KW-0677">Repeat</keyword>
<proteinExistence type="predicted"/>
<feature type="region of interest" description="Disordered" evidence="4">
    <location>
        <begin position="379"/>
        <end position="440"/>
    </location>
</feature>
<dbReference type="InterPro" id="IPR011990">
    <property type="entry name" value="TPR-like_helical_dom_sf"/>
</dbReference>
<dbReference type="SUPFAM" id="SSF48452">
    <property type="entry name" value="TPR-like"/>
    <property type="match status" value="1"/>
</dbReference>
<dbReference type="Gene3D" id="1.25.40.10">
    <property type="entry name" value="Tetratricopeptide repeat domain"/>
    <property type="match status" value="1"/>
</dbReference>
<dbReference type="OrthoDB" id="1914839at2759"/>
<evidence type="ECO:0000256" key="3">
    <source>
        <dbReference type="PROSITE-ProRule" id="PRU00339"/>
    </source>
</evidence>
<dbReference type="PANTHER" id="PTHR44858">
    <property type="entry name" value="TETRATRICOPEPTIDE REPEAT PROTEIN 6"/>
    <property type="match status" value="1"/>
</dbReference>
<keyword evidence="6" id="KW-1185">Reference proteome</keyword>
<reference evidence="5" key="1">
    <citation type="submission" date="2020-10" db="EMBL/GenBank/DDBJ databases">
        <authorList>
            <person name="Kikuchi T."/>
        </authorList>
    </citation>
    <scope>NUCLEOTIDE SEQUENCE</scope>
    <source>
        <strain evidence="5">NKZ352</strain>
    </source>
</reference>
<accession>A0A8S1GTZ1</accession>
<comment type="caution">
    <text evidence="5">The sequence shown here is derived from an EMBL/GenBank/DDBJ whole genome shotgun (WGS) entry which is preliminary data.</text>
</comment>
<keyword evidence="2 3" id="KW-0802">TPR repeat</keyword>
<evidence type="ECO:0000256" key="2">
    <source>
        <dbReference type="ARBA" id="ARBA00022803"/>
    </source>
</evidence>
<evidence type="ECO:0000256" key="4">
    <source>
        <dbReference type="SAM" id="MobiDB-lite"/>
    </source>
</evidence>
<dbReference type="SMART" id="SM00028">
    <property type="entry name" value="TPR"/>
    <property type="match status" value="3"/>
</dbReference>
<evidence type="ECO:0000313" key="6">
    <source>
        <dbReference type="Proteomes" id="UP000835052"/>
    </source>
</evidence>
<feature type="region of interest" description="Disordered" evidence="4">
    <location>
        <begin position="1"/>
        <end position="79"/>
    </location>
</feature>